<organism evidence="2 3">
    <name type="scientific">Protopolystoma xenopodis</name>
    <dbReference type="NCBI Taxonomy" id="117903"/>
    <lineage>
        <taxon>Eukaryota</taxon>
        <taxon>Metazoa</taxon>
        <taxon>Spiralia</taxon>
        <taxon>Lophotrochozoa</taxon>
        <taxon>Platyhelminthes</taxon>
        <taxon>Monogenea</taxon>
        <taxon>Polyopisthocotylea</taxon>
        <taxon>Polystomatidea</taxon>
        <taxon>Polystomatidae</taxon>
        <taxon>Protopolystoma</taxon>
    </lineage>
</organism>
<protein>
    <submittedName>
        <fullName evidence="2">Uncharacterized protein</fullName>
    </submittedName>
</protein>
<reference evidence="2" key="1">
    <citation type="submission" date="2018-11" db="EMBL/GenBank/DDBJ databases">
        <authorList>
            <consortium name="Pathogen Informatics"/>
        </authorList>
    </citation>
    <scope>NUCLEOTIDE SEQUENCE</scope>
</reference>
<evidence type="ECO:0000313" key="3">
    <source>
        <dbReference type="Proteomes" id="UP000784294"/>
    </source>
</evidence>
<name>A0A448WFT9_9PLAT</name>
<keyword evidence="3" id="KW-1185">Reference proteome</keyword>
<sequence>MVLSDQIAKTGRHAIKFTTILPLDSFESVLSGVLRIVAQHNGPFVWLPSTAIGSNSVASLPVTAHLAPEISPLSSNSSSSSTSAFLTGPLGSGATSLSPSQEVGLGHSNGVG</sequence>
<comment type="caution">
    <text evidence="2">The sequence shown here is derived from an EMBL/GenBank/DDBJ whole genome shotgun (WGS) entry which is preliminary data.</text>
</comment>
<dbReference type="EMBL" id="CAAALY010009874">
    <property type="protein sequence ID" value="VEL10764.1"/>
    <property type="molecule type" value="Genomic_DNA"/>
</dbReference>
<evidence type="ECO:0000313" key="2">
    <source>
        <dbReference type="EMBL" id="VEL10764.1"/>
    </source>
</evidence>
<dbReference type="AlphaFoldDB" id="A0A448WFT9"/>
<gene>
    <name evidence="2" type="ORF">PXEA_LOCUS4204</name>
</gene>
<evidence type="ECO:0000256" key="1">
    <source>
        <dbReference type="SAM" id="MobiDB-lite"/>
    </source>
</evidence>
<proteinExistence type="predicted"/>
<feature type="region of interest" description="Disordered" evidence="1">
    <location>
        <begin position="93"/>
        <end position="112"/>
    </location>
</feature>
<accession>A0A448WFT9</accession>
<dbReference type="Proteomes" id="UP000784294">
    <property type="component" value="Unassembled WGS sequence"/>
</dbReference>